<accession>A0A5R9GQA1</accession>
<evidence type="ECO:0000313" key="2">
    <source>
        <dbReference type="Proteomes" id="UP000306585"/>
    </source>
</evidence>
<dbReference type="EMBL" id="VBRY01000009">
    <property type="protein sequence ID" value="TLS66563.1"/>
    <property type="molecule type" value="Genomic_DNA"/>
</dbReference>
<dbReference type="InterPro" id="IPR036909">
    <property type="entry name" value="Cyt_c-like_dom_sf"/>
</dbReference>
<protein>
    <recommendedName>
        <fullName evidence="3">Cytochrome c domain-containing protein</fullName>
    </recommendedName>
</protein>
<sequence length="70" mass="7923">MGSARFKNYYAQCSACHAPPRPTAHKASEWPSVIARMQEHRIENRMLPMAAPEMIAVRDYLMQHAAKPGN</sequence>
<dbReference type="GO" id="GO:0020037">
    <property type="term" value="F:heme binding"/>
    <property type="evidence" value="ECO:0007669"/>
    <property type="project" value="InterPro"/>
</dbReference>
<dbReference type="OrthoDB" id="5298241at2"/>
<dbReference type="InterPro" id="IPR018588">
    <property type="entry name" value="Dihaem_cytochrome-c"/>
</dbReference>
<dbReference type="Pfam" id="PF09626">
    <property type="entry name" value="DHC"/>
    <property type="match status" value="1"/>
</dbReference>
<organism evidence="1 2">
    <name type="scientific">Mariprofundus erugo</name>
    <dbReference type="NCBI Taxonomy" id="2528639"/>
    <lineage>
        <taxon>Bacteria</taxon>
        <taxon>Pseudomonadati</taxon>
        <taxon>Pseudomonadota</taxon>
        <taxon>Candidatius Mariprofundia</taxon>
        <taxon>Mariprofundales</taxon>
        <taxon>Mariprofundaceae</taxon>
        <taxon>Mariprofundus</taxon>
    </lineage>
</organism>
<proteinExistence type="predicted"/>
<reference evidence="1 2" key="1">
    <citation type="journal article" date="2019" name="Appl. Environ. Microbiol.">
        <title>Environmental Evidence and Genomic Insight of Iron-oxidizing Bacteria Preference Towards More Corrosion Resistant Stainless Steel at Higher Salinities.</title>
        <authorList>
            <person name="Garrison C.E."/>
            <person name="Price K.A."/>
            <person name="Field E.K."/>
        </authorList>
    </citation>
    <scope>NUCLEOTIDE SEQUENCE [LARGE SCALE GENOMIC DNA]</scope>
    <source>
        <strain evidence="1 2">P3</strain>
    </source>
</reference>
<dbReference type="Gene3D" id="1.10.760.10">
    <property type="entry name" value="Cytochrome c-like domain"/>
    <property type="match status" value="1"/>
</dbReference>
<dbReference type="AlphaFoldDB" id="A0A5R9GQA1"/>
<evidence type="ECO:0000313" key="1">
    <source>
        <dbReference type="EMBL" id="TLS66563.1"/>
    </source>
</evidence>
<name>A0A5R9GQA1_9PROT</name>
<dbReference type="GO" id="GO:0009055">
    <property type="term" value="F:electron transfer activity"/>
    <property type="evidence" value="ECO:0007669"/>
    <property type="project" value="InterPro"/>
</dbReference>
<gene>
    <name evidence="1" type="ORF">FEF65_09770</name>
</gene>
<evidence type="ECO:0008006" key="3">
    <source>
        <dbReference type="Google" id="ProtNLM"/>
    </source>
</evidence>
<dbReference type="Proteomes" id="UP000306585">
    <property type="component" value="Unassembled WGS sequence"/>
</dbReference>
<keyword evidence="2" id="KW-1185">Reference proteome</keyword>
<dbReference type="SUPFAM" id="SSF46626">
    <property type="entry name" value="Cytochrome c"/>
    <property type="match status" value="1"/>
</dbReference>
<comment type="caution">
    <text evidence="1">The sequence shown here is derived from an EMBL/GenBank/DDBJ whole genome shotgun (WGS) entry which is preliminary data.</text>
</comment>